<dbReference type="InterPro" id="IPR036388">
    <property type="entry name" value="WH-like_DNA-bd_sf"/>
</dbReference>
<evidence type="ECO:0000256" key="4">
    <source>
        <dbReference type="SAM" id="MobiDB-lite"/>
    </source>
</evidence>
<comment type="caution">
    <text evidence="6">The sequence shown here is derived from an EMBL/GenBank/DDBJ whole genome shotgun (WGS) entry which is preliminary data.</text>
</comment>
<feature type="region of interest" description="Disordered" evidence="4">
    <location>
        <begin position="225"/>
        <end position="248"/>
    </location>
</feature>
<evidence type="ECO:0000256" key="2">
    <source>
        <dbReference type="ARBA" id="ARBA00023125"/>
    </source>
</evidence>
<dbReference type="Pfam" id="PF07729">
    <property type="entry name" value="FCD"/>
    <property type="match status" value="1"/>
</dbReference>
<dbReference type="EMBL" id="BMZQ01000001">
    <property type="protein sequence ID" value="GHD05061.1"/>
    <property type="molecule type" value="Genomic_DNA"/>
</dbReference>
<reference evidence="6" key="2">
    <citation type="submission" date="2020-09" db="EMBL/GenBank/DDBJ databases">
        <authorList>
            <person name="Sun Q."/>
            <person name="Kim S."/>
        </authorList>
    </citation>
    <scope>NUCLEOTIDE SEQUENCE</scope>
    <source>
        <strain evidence="6">KCTC 42249</strain>
    </source>
</reference>
<evidence type="ECO:0000313" key="7">
    <source>
        <dbReference type="Proteomes" id="UP000630142"/>
    </source>
</evidence>
<sequence length="248" mass="27190">MSEAGLNYIAEQLRELLDARKTDRLPSERDLAARFGVGRRAIRAALNTLEDEGRIWRQQGKGTFGGRPGSTTSRLLSEHTNPLEVMDVRIEIEPALARMAAARATPKLIQQLEAIAEKAALAADTPEWEQWDAAFHAKIASASGNRLFNAIMELIDGIRHDAPWQEFRSRVRATGRTLLSVEQHAAIIDAIRRLDALDAEDAMRAHLLSLRDAVLAEIGGASRKSVAARPTNVDAASQDIRSKEGNSA</sequence>
<name>A0A8J3DT66_9HYPH</name>
<dbReference type="SUPFAM" id="SSF46785">
    <property type="entry name" value="Winged helix' DNA-binding domain"/>
    <property type="match status" value="1"/>
</dbReference>
<dbReference type="InterPro" id="IPR008920">
    <property type="entry name" value="TF_FadR/GntR_C"/>
</dbReference>
<dbReference type="SMART" id="SM00895">
    <property type="entry name" value="FCD"/>
    <property type="match status" value="1"/>
</dbReference>
<dbReference type="PANTHER" id="PTHR43537:SF5">
    <property type="entry name" value="UXU OPERON TRANSCRIPTIONAL REGULATOR"/>
    <property type="match status" value="1"/>
</dbReference>
<evidence type="ECO:0000313" key="6">
    <source>
        <dbReference type="EMBL" id="GHD05061.1"/>
    </source>
</evidence>
<dbReference type="GO" id="GO:0003677">
    <property type="term" value="F:DNA binding"/>
    <property type="evidence" value="ECO:0007669"/>
    <property type="project" value="UniProtKB-KW"/>
</dbReference>
<dbReference type="Proteomes" id="UP000630142">
    <property type="component" value="Unassembled WGS sequence"/>
</dbReference>
<reference evidence="6" key="1">
    <citation type="journal article" date="2014" name="Int. J. Syst. Evol. Microbiol.">
        <title>Complete genome sequence of Corynebacterium casei LMG S-19264T (=DSM 44701T), isolated from a smear-ripened cheese.</title>
        <authorList>
            <consortium name="US DOE Joint Genome Institute (JGI-PGF)"/>
            <person name="Walter F."/>
            <person name="Albersmeier A."/>
            <person name="Kalinowski J."/>
            <person name="Ruckert C."/>
        </authorList>
    </citation>
    <scope>NUCLEOTIDE SEQUENCE</scope>
    <source>
        <strain evidence="6">KCTC 42249</strain>
    </source>
</reference>
<dbReference type="SUPFAM" id="SSF48008">
    <property type="entry name" value="GntR ligand-binding domain-like"/>
    <property type="match status" value="1"/>
</dbReference>
<accession>A0A8J3DT66</accession>
<evidence type="ECO:0000256" key="3">
    <source>
        <dbReference type="ARBA" id="ARBA00023163"/>
    </source>
</evidence>
<dbReference type="InterPro" id="IPR036390">
    <property type="entry name" value="WH_DNA-bd_sf"/>
</dbReference>
<dbReference type="Pfam" id="PF00392">
    <property type="entry name" value="GntR"/>
    <property type="match status" value="1"/>
</dbReference>
<keyword evidence="2" id="KW-0238">DNA-binding</keyword>
<dbReference type="PROSITE" id="PS50949">
    <property type="entry name" value="HTH_GNTR"/>
    <property type="match status" value="1"/>
</dbReference>
<dbReference type="AlphaFoldDB" id="A0A8J3DT66"/>
<dbReference type="InterPro" id="IPR011711">
    <property type="entry name" value="GntR_C"/>
</dbReference>
<feature type="domain" description="HTH gntR-type" evidence="5">
    <location>
        <begin position="1"/>
        <end position="68"/>
    </location>
</feature>
<keyword evidence="1" id="KW-0805">Transcription regulation</keyword>
<dbReference type="Gene3D" id="1.20.120.530">
    <property type="entry name" value="GntR ligand-binding domain-like"/>
    <property type="match status" value="1"/>
</dbReference>
<dbReference type="RefSeq" id="WP_189500771.1">
    <property type="nucleotide sequence ID" value="NZ_BMZQ01000001.1"/>
</dbReference>
<keyword evidence="3" id="KW-0804">Transcription</keyword>
<protein>
    <submittedName>
        <fullName evidence="6">GntR family transcriptional regulator</fullName>
    </submittedName>
</protein>
<evidence type="ECO:0000256" key="1">
    <source>
        <dbReference type="ARBA" id="ARBA00023015"/>
    </source>
</evidence>
<dbReference type="GO" id="GO:0003700">
    <property type="term" value="F:DNA-binding transcription factor activity"/>
    <property type="evidence" value="ECO:0007669"/>
    <property type="project" value="InterPro"/>
</dbReference>
<organism evidence="6 7">
    <name type="scientific">Tianweitania populi</name>
    <dbReference type="NCBI Taxonomy" id="1607949"/>
    <lineage>
        <taxon>Bacteria</taxon>
        <taxon>Pseudomonadati</taxon>
        <taxon>Pseudomonadota</taxon>
        <taxon>Alphaproteobacteria</taxon>
        <taxon>Hyphomicrobiales</taxon>
        <taxon>Phyllobacteriaceae</taxon>
        <taxon>Tianweitania</taxon>
    </lineage>
</organism>
<dbReference type="PANTHER" id="PTHR43537">
    <property type="entry name" value="TRANSCRIPTIONAL REGULATOR, GNTR FAMILY"/>
    <property type="match status" value="1"/>
</dbReference>
<dbReference type="PRINTS" id="PR00035">
    <property type="entry name" value="HTHGNTR"/>
</dbReference>
<dbReference type="CDD" id="cd07377">
    <property type="entry name" value="WHTH_GntR"/>
    <property type="match status" value="1"/>
</dbReference>
<dbReference type="SMART" id="SM00345">
    <property type="entry name" value="HTH_GNTR"/>
    <property type="match status" value="1"/>
</dbReference>
<dbReference type="Gene3D" id="1.10.10.10">
    <property type="entry name" value="Winged helix-like DNA-binding domain superfamily/Winged helix DNA-binding domain"/>
    <property type="match status" value="1"/>
</dbReference>
<proteinExistence type="predicted"/>
<evidence type="ECO:0000259" key="5">
    <source>
        <dbReference type="PROSITE" id="PS50949"/>
    </source>
</evidence>
<gene>
    <name evidence="6" type="ORF">GCM10016234_00550</name>
</gene>
<dbReference type="InterPro" id="IPR000524">
    <property type="entry name" value="Tscrpt_reg_HTH_GntR"/>
</dbReference>
<keyword evidence="7" id="KW-1185">Reference proteome</keyword>